<accession>A0A844WA67</accession>
<organism evidence="3 4">
    <name type="scientific">Pseudooceanicola pacificus</name>
    <dbReference type="NCBI Taxonomy" id="2676438"/>
    <lineage>
        <taxon>Bacteria</taxon>
        <taxon>Pseudomonadati</taxon>
        <taxon>Pseudomonadota</taxon>
        <taxon>Alphaproteobacteria</taxon>
        <taxon>Rhodobacterales</taxon>
        <taxon>Paracoccaceae</taxon>
        <taxon>Pseudooceanicola</taxon>
    </lineage>
</organism>
<sequence length="339" mass="37051">MTRARSTIDSPRPDWLDQLREEIIEPDLPIIDPHHHLWTRHDGYLLDDILADAGDGHDVVATVFVQCRYAHRTDGPVPLQPVGETEAVRAIAEAGEARPGAPRIAAGIVGFADLTLGDAVDEVLEAHIAAAGGRFRGIRHITANEPSFESALLPVDPGIMASAPFRAGFARLAAQGLSYDSWLYHPQIPQLTDLARAFPDTAIVLDHVGGPLGIGRFTGLEREVFDSWKRALTDLATCPNVSVKLGGLGMDITGVTWARNPQPPGSQEMADRFRPYVETAIELFGPSRCMFESNFPVDKVSSSYHVLFNAFKRLASGASDDEKRLLFHDTAARVYRLSL</sequence>
<dbReference type="InterPro" id="IPR052350">
    <property type="entry name" value="Metallo-dep_Lactonases"/>
</dbReference>
<comment type="similarity">
    <text evidence="1">Belongs to the metallo-dependent hydrolases superfamily.</text>
</comment>
<dbReference type="Gene3D" id="3.20.20.140">
    <property type="entry name" value="Metal-dependent hydrolases"/>
    <property type="match status" value="1"/>
</dbReference>
<dbReference type="GO" id="GO:0016787">
    <property type="term" value="F:hydrolase activity"/>
    <property type="evidence" value="ECO:0007669"/>
    <property type="project" value="UniProtKB-KW"/>
</dbReference>
<dbReference type="SUPFAM" id="SSF51556">
    <property type="entry name" value="Metallo-dependent hydrolases"/>
    <property type="match status" value="1"/>
</dbReference>
<dbReference type="Pfam" id="PF04909">
    <property type="entry name" value="Amidohydro_2"/>
    <property type="match status" value="1"/>
</dbReference>
<dbReference type="AlphaFoldDB" id="A0A844WA67"/>
<name>A0A844WA67_9RHOB</name>
<proteinExistence type="inferred from homology"/>
<evidence type="ECO:0000313" key="4">
    <source>
        <dbReference type="Proteomes" id="UP000443843"/>
    </source>
</evidence>
<reference evidence="3 4" key="1">
    <citation type="submission" date="2019-11" db="EMBL/GenBank/DDBJ databases">
        <title>Pseudooceanicola pacifica sp. nov., isolated from deep-sea sediment of the Pacific Ocean.</title>
        <authorList>
            <person name="Lyu L."/>
        </authorList>
    </citation>
    <scope>NUCLEOTIDE SEQUENCE [LARGE SCALE GENOMIC DNA]</scope>
    <source>
        <strain evidence="3 4">216_PA32_1</strain>
    </source>
</reference>
<keyword evidence="3" id="KW-0378">Hydrolase</keyword>
<evidence type="ECO:0000313" key="3">
    <source>
        <dbReference type="EMBL" id="MWB76542.1"/>
    </source>
</evidence>
<dbReference type="InterPro" id="IPR032466">
    <property type="entry name" value="Metal_Hydrolase"/>
</dbReference>
<evidence type="ECO:0000256" key="1">
    <source>
        <dbReference type="ARBA" id="ARBA00038310"/>
    </source>
</evidence>
<dbReference type="PANTHER" id="PTHR43569">
    <property type="entry name" value="AMIDOHYDROLASE"/>
    <property type="match status" value="1"/>
</dbReference>
<dbReference type="PANTHER" id="PTHR43569:SF1">
    <property type="entry name" value="BLL3371 PROTEIN"/>
    <property type="match status" value="1"/>
</dbReference>
<dbReference type="Proteomes" id="UP000443843">
    <property type="component" value="Unassembled WGS sequence"/>
</dbReference>
<keyword evidence="4" id="KW-1185">Reference proteome</keyword>
<dbReference type="InterPro" id="IPR006680">
    <property type="entry name" value="Amidohydro-rel"/>
</dbReference>
<comment type="caution">
    <text evidence="3">The sequence shown here is derived from an EMBL/GenBank/DDBJ whole genome shotgun (WGS) entry which is preliminary data.</text>
</comment>
<evidence type="ECO:0000259" key="2">
    <source>
        <dbReference type="Pfam" id="PF04909"/>
    </source>
</evidence>
<gene>
    <name evidence="3" type="ORF">GLS40_00735</name>
</gene>
<dbReference type="EMBL" id="WNXQ01000001">
    <property type="protein sequence ID" value="MWB76542.1"/>
    <property type="molecule type" value="Genomic_DNA"/>
</dbReference>
<protein>
    <submittedName>
        <fullName evidence="3">Amidohydrolase family protein</fullName>
    </submittedName>
</protein>
<feature type="domain" description="Amidohydrolase-related" evidence="2">
    <location>
        <begin position="31"/>
        <end position="337"/>
    </location>
</feature>
<dbReference type="RefSeq" id="WP_160380688.1">
    <property type="nucleotide sequence ID" value="NZ_WNXQ01000001.1"/>
</dbReference>